<dbReference type="GeneID" id="14916880"/>
<dbReference type="Pfam" id="PF12796">
    <property type="entry name" value="Ank_2"/>
    <property type="match status" value="1"/>
</dbReference>
<dbReference type="VEuPathDB" id="AmoebaDB:ACA1_179120"/>
<feature type="repeat" description="ANK" evidence="3">
    <location>
        <begin position="134"/>
        <end position="166"/>
    </location>
</feature>
<dbReference type="PROSITE" id="PS50297">
    <property type="entry name" value="ANK_REP_REGION"/>
    <property type="match status" value="4"/>
</dbReference>
<dbReference type="KEGG" id="acan:ACA1_179120"/>
<dbReference type="Proteomes" id="UP000011083">
    <property type="component" value="Unassembled WGS sequence"/>
</dbReference>
<dbReference type="OMA" id="VEMNCLA"/>
<dbReference type="SMART" id="SM00248">
    <property type="entry name" value="ANK"/>
    <property type="match status" value="5"/>
</dbReference>
<dbReference type="InterPro" id="IPR036770">
    <property type="entry name" value="Ankyrin_rpt-contain_sf"/>
</dbReference>
<evidence type="ECO:0000313" key="4">
    <source>
        <dbReference type="EMBL" id="ELR16211.1"/>
    </source>
</evidence>
<feature type="repeat" description="ANK" evidence="3">
    <location>
        <begin position="74"/>
        <end position="106"/>
    </location>
</feature>
<dbReference type="OrthoDB" id="539213at2759"/>
<dbReference type="Gene3D" id="1.25.40.20">
    <property type="entry name" value="Ankyrin repeat-containing domain"/>
    <property type="match status" value="2"/>
</dbReference>
<evidence type="ECO:0000256" key="3">
    <source>
        <dbReference type="PROSITE-ProRule" id="PRU00023"/>
    </source>
</evidence>
<dbReference type="AlphaFoldDB" id="L8GVV5"/>
<protein>
    <submittedName>
        <fullName evidence="4">MHC I Cterminus family protein</fullName>
    </submittedName>
</protein>
<evidence type="ECO:0000313" key="5">
    <source>
        <dbReference type="Proteomes" id="UP000011083"/>
    </source>
</evidence>
<keyword evidence="5" id="KW-1185">Reference proteome</keyword>
<evidence type="ECO:0000256" key="2">
    <source>
        <dbReference type="ARBA" id="ARBA00023043"/>
    </source>
</evidence>
<feature type="repeat" description="ANK" evidence="3">
    <location>
        <begin position="107"/>
        <end position="139"/>
    </location>
</feature>
<proteinExistence type="predicted"/>
<dbReference type="Pfam" id="PF00023">
    <property type="entry name" value="Ank"/>
    <property type="match status" value="2"/>
</dbReference>
<gene>
    <name evidence="4" type="ORF">ACA1_179120</name>
</gene>
<keyword evidence="1" id="KW-0677">Repeat</keyword>
<dbReference type="PANTHER" id="PTHR24126">
    <property type="entry name" value="ANKYRIN REPEAT, PH AND SEC7 DOMAIN CONTAINING PROTEIN SECG-RELATED"/>
    <property type="match status" value="1"/>
</dbReference>
<feature type="repeat" description="ANK" evidence="3">
    <location>
        <begin position="47"/>
        <end position="79"/>
    </location>
</feature>
<dbReference type="SUPFAM" id="SSF48403">
    <property type="entry name" value="Ankyrin repeat"/>
    <property type="match status" value="1"/>
</dbReference>
<dbReference type="PANTHER" id="PTHR24126:SF14">
    <property type="entry name" value="ANK_REP_REGION DOMAIN-CONTAINING PROTEIN"/>
    <property type="match status" value="1"/>
</dbReference>
<accession>L8GVV5</accession>
<name>L8GVV5_ACACF</name>
<reference evidence="4 5" key="1">
    <citation type="journal article" date="2013" name="Genome Biol.">
        <title>Genome of Acanthamoeba castellanii highlights extensive lateral gene transfer and early evolution of tyrosine kinase signaling.</title>
        <authorList>
            <person name="Clarke M."/>
            <person name="Lohan A.J."/>
            <person name="Liu B."/>
            <person name="Lagkouvardos I."/>
            <person name="Roy S."/>
            <person name="Zafar N."/>
            <person name="Bertelli C."/>
            <person name="Schilde C."/>
            <person name="Kianianmomeni A."/>
            <person name="Burglin T.R."/>
            <person name="Frech C."/>
            <person name="Turcotte B."/>
            <person name="Kopec K.O."/>
            <person name="Synnott J.M."/>
            <person name="Choo C."/>
            <person name="Paponov I."/>
            <person name="Finkler A."/>
            <person name="Soon Heng Tan C."/>
            <person name="Hutchins A.P."/>
            <person name="Weinmeier T."/>
            <person name="Rattei T."/>
            <person name="Chu J.S."/>
            <person name="Gimenez G."/>
            <person name="Irimia M."/>
            <person name="Rigden D.J."/>
            <person name="Fitzpatrick D.A."/>
            <person name="Lorenzo-Morales J."/>
            <person name="Bateman A."/>
            <person name="Chiu C.H."/>
            <person name="Tang P."/>
            <person name="Hegemann P."/>
            <person name="Fromm H."/>
            <person name="Raoult D."/>
            <person name="Greub G."/>
            <person name="Miranda-Saavedra D."/>
            <person name="Chen N."/>
            <person name="Nash P."/>
            <person name="Ginger M.L."/>
            <person name="Horn M."/>
            <person name="Schaap P."/>
            <person name="Caler L."/>
            <person name="Loftus B."/>
        </authorList>
    </citation>
    <scope>NUCLEOTIDE SEQUENCE [LARGE SCALE GENOMIC DNA]</scope>
    <source>
        <strain evidence="4 5">Neff</strain>
    </source>
</reference>
<sequence>MASIFRETQEQLKEIIIRDIKQLKELPRDIVTTPDFRVVIQGHFNEFKTTALHEACFRGFTPNVKILVEHGAPLDARPLHRAVGENKFEAAAILLRAGADPNSGDGDLMTALHLACDKGFEELARLLVEHKADVSATPLHYAANSGSEYICRLLVSAGATVNIADRVGWSPLHAAASNGKVAVVNFLIDREADLNPQAQRCGHTHHQRRRP</sequence>
<keyword evidence="2 3" id="KW-0040">ANK repeat</keyword>
<evidence type="ECO:0000256" key="1">
    <source>
        <dbReference type="ARBA" id="ARBA00022737"/>
    </source>
</evidence>
<dbReference type="STRING" id="1257118.L8GVV5"/>
<dbReference type="RefSeq" id="XP_004338224.1">
    <property type="nucleotide sequence ID" value="XM_004338176.1"/>
</dbReference>
<dbReference type="EMBL" id="KB008006">
    <property type="protein sequence ID" value="ELR16211.1"/>
    <property type="molecule type" value="Genomic_DNA"/>
</dbReference>
<dbReference type="PROSITE" id="PS50088">
    <property type="entry name" value="ANK_REPEAT"/>
    <property type="match status" value="5"/>
</dbReference>
<organism evidence="4 5">
    <name type="scientific">Acanthamoeba castellanii (strain ATCC 30010 / Neff)</name>
    <dbReference type="NCBI Taxonomy" id="1257118"/>
    <lineage>
        <taxon>Eukaryota</taxon>
        <taxon>Amoebozoa</taxon>
        <taxon>Discosea</taxon>
        <taxon>Longamoebia</taxon>
        <taxon>Centramoebida</taxon>
        <taxon>Acanthamoebidae</taxon>
        <taxon>Acanthamoeba</taxon>
    </lineage>
</organism>
<dbReference type="InterPro" id="IPR002110">
    <property type="entry name" value="Ankyrin_rpt"/>
</dbReference>
<feature type="repeat" description="ANK" evidence="3">
    <location>
        <begin position="167"/>
        <end position="199"/>
    </location>
</feature>